<evidence type="ECO:0000259" key="1">
    <source>
        <dbReference type="Pfam" id="PF20906"/>
    </source>
</evidence>
<reference evidence="2" key="1">
    <citation type="submission" date="2023-03" db="EMBL/GenBank/DDBJ databases">
        <title>Massive genome expansion in bonnet fungi (Mycena s.s.) driven by repeated elements and novel gene families across ecological guilds.</title>
        <authorList>
            <consortium name="Lawrence Berkeley National Laboratory"/>
            <person name="Harder C.B."/>
            <person name="Miyauchi S."/>
            <person name="Viragh M."/>
            <person name="Kuo A."/>
            <person name="Thoen E."/>
            <person name="Andreopoulos B."/>
            <person name="Lu D."/>
            <person name="Skrede I."/>
            <person name="Drula E."/>
            <person name="Henrissat B."/>
            <person name="Morin E."/>
            <person name="Kohler A."/>
            <person name="Barry K."/>
            <person name="LaButti K."/>
            <person name="Morin E."/>
            <person name="Salamov A."/>
            <person name="Lipzen A."/>
            <person name="Mereny Z."/>
            <person name="Hegedus B."/>
            <person name="Baldrian P."/>
            <person name="Stursova M."/>
            <person name="Weitz H."/>
            <person name="Taylor A."/>
            <person name="Grigoriev I.V."/>
            <person name="Nagy L.G."/>
            <person name="Martin F."/>
            <person name="Kauserud H."/>
        </authorList>
    </citation>
    <scope>NUCLEOTIDE SEQUENCE</scope>
    <source>
        <strain evidence="2">9144</strain>
    </source>
</reference>
<dbReference type="AlphaFoldDB" id="A0AAD7E478"/>
<dbReference type="Gene3D" id="2.40.390.10">
    <property type="entry name" value="CV3147-like"/>
    <property type="match status" value="1"/>
</dbReference>
<feature type="domain" description="S-Me-THD-like C-terminal" evidence="1">
    <location>
        <begin position="33"/>
        <end position="107"/>
    </location>
</feature>
<organism evidence="2 3">
    <name type="scientific">Mycena pura</name>
    <dbReference type="NCBI Taxonomy" id="153505"/>
    <lineage>
        <taxon>Eukaryota</taxon>
        <taxon>Fungi</taxon>
        <taxon>Dikarya</taxon>
        <taxon>Basidiomycota</taxon>
        <taxon>Agaricomycotina</taxon>
        <taxon>Agaricomycetes</taxon>
        <taxon>Agaricomycetidae</taxon>
        <taxon>Agaricales</taxon>
        <taxon>Marasmiineae</taxon>
        <taxon>Mycenaceae</taxon>
        <taxon>Mycena</taxon>
    </lineage>
</organism>
<dbReference type="SUPFAM" id="SSF160991">
    <property type="entry name" value="CV3147-like"/>
    <property type="match status" value="1"/>
</dbReference>
<dbReference type="Proteomes" id="UP001219525">
    <property type="component" value="Unassembled WGS sequence"/>
</dbReference>
<dbReference type="EMBL" id="JARJCW010000002">
    <property type="protein sequence ID" value="KAJ7228195.1"/>
    <property type="molecule type" value="Genomic_DNA"/>
</dbReference>
<evidence type="ECO:0000313" key="2">
    <source>
        <dbReference type="EMBL" id="KAJ7228195.1"/>
    </source>
</evidence>
<name>A0AAD7E478_9AGAR</name>
<keyword evidence="3" id="KW-1185">Reference proteome</keyword>
<sequence length="113" mass="12065">MLFSAASEQQIERIFHAALSEMGGMLRVPTGRAQSQIDSVADVIIEQVGGTKSSKVVFKAKIVAVERKTVKGHVYGEVVISANDVSGVQISGLLKIPFKNENIVAIAIGRCLI</sequence>
<evidence type="ECO:0000313" key="3">
    <source>
        <dbReference type="Proteomes" id="UP001219525"/>
    </source>
</evidence>
<gene>
    <name evidence="2" type="ORF">GGX14DRAFT_554297</name>
</gene>
<dbReference type="InterPro" id="IPR048350">
    <property type="entry name" value="S-Me-THD-like_C"/>
</dbReference>
<protein>
    <recommendedName>
        <fullName evidence="1">S-Me-THD-like C-terminal domain-containing protein</fullName>
    </recommendedName>
</protein>
<comment type="caution">
    <text evidence="2">The sequence shown here is derived from an EMBL/GenBank/DDBJ whole genome shotgun (WGS) entry which is preliminary data.</text>
</comment>
<dbReference type="Pfam" id="PF20906">
    <property type="entry name" value="S-Me-THD_C"/>
    <property type="match status" value="1"/>
</dbReference>
<proteinExistence type="predicted"/>
<dbReference type="InterPro" id="IPR024071">
    <property type="entry name" value="S-Me-THD_C_sf"/>
</dbReference>
<accession>A0AAD7E478</accession>